<dbReference type="Proteomes" id="UP000232722">
    <property type="component" value="Unassembled WGS sequence"/>
</dbReference>
<evidence type="ECO:0000313" key="7">
    <source>
        <dbReference type="Proteomes" id="UP000232722"/>
    </source>
</evidence>
<proteinExistence type="predicted"/>
<feature type="region of interest" description="Disordered" evidence="1">
    <location>
        <begin position="171"/>
        <end position="204"/>
    </location>
</feature>
<dbReference type="AlphaFoldDB" id="A0A2N0Q8N4"/>
<reference evidence="3" key="5">
    <citation type="submission" date="2020-05" db="EMBL/GenBank/DDBJ databases">
        <authorList>
            <person name="Rincon C."/>
            <person name="Sanders R I."/>
            <person name="Robbins C."/>
            <person name="Chaturvedi A."/>
        </authorList>
    </citation>
    <scope>NUCLEOTIDE SEQUENCE</scope>
    <source>
        <strain evidence="3">CHB12</strain>
    </source>
</reference>
<dbReference type="EMBL" id="LLXJ01000087">
    <property type="protein sequence ID" value="PKC15448.1"/>
    <property type="molecule type" value="Genomic_DNA"/>
</dbReference>
<sequence>MSLKSLVSLILGIPFTILIFVCPILEIGKIELFSRTNGILIYDTNVEYTYLVLSLIAPSVLILVYFFKCHWDNVSPMTAKLLLVAYLFGCIGISIAYTIFTINELRGIPFGCPDSYHYALPQVQTACQARAANFVSMWAFVFFLILNVILLVFGMGPLESELFADIGKRKLPKSDTSTQPRDSGSEPFSQIESGQQQQQKDEKE</sequence>
<gene>
    <name evidence="3" type="ORF">CHRIB12_LOCUS6212</name>
    <name evidence="5" type="ORF">RhiirA1_529206</name>
    <name evidence="4" type="ORF">RhiirA5_395007</name>
</gene>
<dbReference type="Proteomes" id="UP000684084">
    <property type="component" value="Unassembled WGS sequence"/>
</dbReference>
<evidence type="ECO:0000256" key="2">
    <source>
        <dbReference type="SAM" id="Phobius"/>
    </source>
</evidence>
<accession>A0A2N0Q8N4</accession>
<dbReference type="OrthoDB" id="2408529at2759"/>
<name>A0A2N0Q8N4_9GLOM</name>
<feature type="compositionally biased region" description="Polar residues" evidence="1">
    <location>
        <begin position="174"/>
        <end position="194"/>
    </location>
</feature>
<evidence type="ECO:0008006" key="8">
    <source>
        <dbReference type="Google" id="ProtNLM"/>
    </source>
</evidence>
<keyword evidence="2" id="KW-1133">Transmembrane helix</keyword>
<reference evidence="4 7" key="2">
    <citation type="submission" date="2017-09" db="EMBL/GenBank/DDBJ databases">
        <title>Extensive intraspecific genome diversity in a model arbuscular mycorrhizal fungus.</title>
        <authorList>
            <person name="Chen E.C."/>
            <person name="Morin E."/>
            <person name="Beaudet D."/>
            <person name="Noel J."/>
            <person name="Ndikumana S."/>
            <person name="Charron P."/>
            <person name="St-Onge C."/>
            <person name="Giorgi J."/>
            <person name="Grigoriev I.V."/>
            <person name="Roux C."/>
            <person name="Martin F.M."/>
            <person name="Corradi N."/>
        </authorList>
    </citation>
    <scope>NUCLEOTIDE SEQUENCE [LARGE SCALE GENOMIC DNA]</scope>
    <source>
        <strain evidence="4 7">A5</strain>
    </source>
</reference>
<feature type="transmembrane region" description="Helical" evidence="2">
    <location>
        <begin position="79"/>
        <end position="100"/>
    </location>
</feature>
<reference evidence="5 6" key="3">
    <citation type="submission" date="2017-10" db="EMBL/GenBank/DDBJ databases">
        <title>Extensive intraspecific genome diversity in a model arbuscular mycorrhizal fungus.</title>
        <authorList>
            <person name="Chen E.C.H."/>
            <person name="Morin E."/>
            <person name="Baudet D."/>
            <person name="Noel J."/>
            <person name="Ndikumana S."/>
            <person name="Charron P."/>
            <person name="St-Onge C."/>
            <person name="Giorgi J."/>
            <person name="Grigoriev I.V."/>
            <person name="Roux C."/>
            <person name="Martin F.M."/>
            <person name="Corradi N."/>
        </authorList>
    </citation>
    <scope>NUCLEOTIDE SEQUENCE [LARGE SCALE GENOMIC DNA]</scope>
    <source>
        <strain evidence="5 6">A1</strain>
    </source>
</reference>
<dbReference type="SMR" id="A0A2N0Q8N4"/>
<dbReference type="EMBL" id="CAGKOT010000010">
    <property type="protein sequence ID" value="CAB5355895.1"/>
    <property type="molecule type" value="Genomic_DNA"/>
</dbReference>
<evidence type="ECO:0000256" key="1">
    <source>
        <dbReference type="SAM" id="MobiDB-lite"/>
    </source>
</evidence>
<feature type="transmembrane region" description="Helical" evidence="2">
    <location>
        <begin position="48"/>
        <end position="67"/>
    </location>
</feature>
<dbReference type="Proteomes" id="UP000232688">
    <property type="component" value="Unassembled WGS sequence"/>
</dbReference>
<evidence type="ECO:0000313" key="5">
    <source>
        <dbReference type="EMBL" id="PKC74880.1"/>
    </source>
</evidence>
<dbReference type="VEuPathDB" id="FungiDB:FUN_014965"/>
<dbReference type="EMBL" id="LLXH01000038">
    <property type="protein sequence ID" value="PKC74880.1"/>
    <property type="molecule type" value="Genomic_DNA"/>
</dbReference>
<feature type="transmembrane region" description="Helical" evidence="2">
    <location>
        <begin position="7"/>
        <end position="28"/>
    </location>
</feature>
<evidence type="ECO:0000313" key="3">
    <source>
        <dbReference type="EMBL" id="CAB5355895.1"/>
    </source>
</evidence>
<dbReference type="VEuPathDB" id="FungiDB:RhiirA1_529206"/>
<protein>
    <recommendedName>
        <fullName evidence="8">MARVEL domain-containing protein</fullName>
    </recommendedName>
</protein>
<keyword evidence="2" id="KW-0812">Transmembrane</keyword>
<dbReference type="VEuPathDB" id="FungiDB:RhiirFUN_012140"/>
<reference evidence="5 6" key="4">
    <citation type="submission" date="2017-10" db="EMBL/GenBank/DDBJ databases">
        <title>Genome analyses suggest a sexual origin of heterokaryosis in a supposedly ancient asexual fungus.</title>
        <authorList>
            <person name="Corradi N."/>
            <person name="Sedzielewska K."/>
            <person name="Noel J."/>
            <person name="Charron P."/>
            <person name="Farinelli L."/>
            <person name="Marton T."/>
            <person name="Kruger M."/>
            <person name="Pelin A."/>
            <person name="Brachmann A."/>
            <person name="Corradi N."/>
        </authorList>
    </citation>
    <scope>NUCLEOTIDE SEQUENCE [LARGE SCALE GENOMIC DNA]</scope>
    <source>
        <strain evidence="5 6">A1</strain>
    </source>
</reference>
<comment type="caution">
    <text evidence="4">The sequence shown here is derived from an EMBL/GenBank/DDBJ whole genome shotgun (WGS) entry which is preliminary data.</text>
</comment>
<keyword evidence="2" id="KW-0472">Membrane</keyword>
<organism evidence="4 7">
    <name type="scientific">Rhizophagus irregularis</name>
    <dbReference type="NCBI Taxonomy" id="588596"/>
    <lineage>
        <taxon>Eukaryota</taxon>
        <taxon>Fungi</taxon>
        <taxon>Fungi incertae sedis</taxon>
        <taxon>Mucoromycota</taxon>
        <taxon>Glomeromycotina</taxon>
        <taxon>Glomeromycetes</taxon>
        <taxon>Glomerales</taxon>
        <taxon>Glomeraceae</taxon>
        <taxon>Rhizophagus</taxon>
    </lineage>
</organism>
<reference evidence="4 7" key="1">
    <citation type="submission" date="2016-04" db="EMBL/GenBank/DDBJ databases">
        <title>Genome analyses suggest a sexual origin of heterokaryosis in a supposedly ancient asexual fungus.</title>
        <authorList>
            <person name="Ropars J."/>
            <person name="Sedzielewska K."/>
            <person name="Noel J."/>
            <person name="Charron P."/>
            <person name="Farinelli L."/>
            <person name="Marton T."/>
            <person name="Kruger M."/>
            <person name="Pelin A."/>
            <person name="Brachmann A."/>
            <person name="Corradi N."/>
        </authorList>
    </citation>
    <scope>NUCLEOTIDE SEQUENCE [LARGE SCALE GENOMIC DNA]</scope>
    <source>
        <strain evidence="4 7">A5</strain>
    </source>
</reference>
<feature type="transmembrane region" description="Helical" evidence="2">
    <location>
        <begin position="138"/>
        <end position="158"/>
    </location>
</feature>
<evidence type="ECO:0000313" key="4">
    <source>
        <dbReference type="EMBL" id="PKC15448.1"/>
    </source>
</evidence>
<evidence type="ECO:0000313" key="6">
    <source>
        <dbReference type="Proteomes" id="UP000232688"/>
    </source>
</evidence>